<dbReference type="Pfam" id="PF01326">
    <property type="entry name" value="PPDK_N"/>
    <property type="match status" value="1"/>
</dbReference>
<dbReference type="GO" id="GO:0016301">
    <property type="term" value="F:kinase activity"/>
    <property type="evidence" value="ECO:0007669"/>
    <property type="project" value="InterPro"/>
</dbReference>
<dbReference type="Gene3D" id="3.30.1490.20">
    <property type="entry name" value="ATP-grasp fold, A domain"/>
    <property type="match status" value="1"/>
</dbReference>
<reference evidence="2 3" key="1">
    <citation type="submission" date="2019-05" db="EMBL/GenBank/DDBJ databases">
        <authorList>
            <person name="Lee S.D."/>
        </authorList>
    </citation>
    <scope>NUCLEOTIDE SEQUENCE [LARGE SCALE GENOMIC DNA]</scope>
    <source>
        <strain evidence="2 3">YC2-7</strain>
    </source>
</reference>
<protein>
    <recommendedName>
        <fullName evidence="1">Pyruvate phosphate dikinase AMP/ATP-binding domain-containing protein</fullName>
    </recommendedName>
</protein>
<accession>A0A848KFA1</accession>
<reference evidence="2 3" key="2">
    <citation type="submission" date="2020-06" db="EMBL/GenBank/DDBJ databases">
        <title>Antribacter stalactiti gen. nov., sp. nov., a new member of the family Nacardiaceae isolated from a cave.</title>
        <authorList>
            <person name="Kim I.S."/>
        </authorList>
    </citation>
    <scope>NUCLEOTIDE SEQUENCE [LARGE SCALE GENOMIC DNA]</scope>
    <source>
        <strain evidence="2 3">YC2-7</strain>
    </source>
</reference>
<dbReference type="GO" id="GO:0005524">
    <property type="term" value="F:ATP binding"/>
    <property type="evidence" value="ECO:0007669"/>
    <property type="project" value="InterPro"/>
</dbReference>
<proteinExistence type="predicted"/>
<comment type="caution">
    <text evidence="2">The sequence shown here is derived from an EMBL/GenBank/DDBJ whole genome shotgun (WGS) entry which is preliminary data.</text>
</comment>
<dbReference type="EMBL" id="VCQU01000007">
    <property type="protein sequence ID" value="NMN97475.1"/>
    <property type="molecule type" value="Genomic_DNA"/>
</dbReference>
<dbReference type="InterPro" id="IPR013815">
    <property type="entry name" value="ATP_grasp_subdomain_1"/>
</dbReference>
<dbReference type="Proteomes" id="UP000535543">
    <property type="component" value="Unassembled WGS sequence"/>
</dbReference>
<dbReference type="PANTHER" id="PTHR43615:SF1">
    <property type="entry name" value="PPDK_N DOMAIN-CONTAINING PROTEIN"/>
    <property type="match status" value="1"/>
</dbReference>
<dbReference type="InterPro" id="IPR002192">
    <property type="entry name" value="PPDK_AMP/ATP-bd"/>
</dbReference>
<name>A0A848KFA1_9NOCA</name>
<organism evidence="2 3">
    <name type="scientific">Antrihabitans stalactiti</name>
    <dbReference type="NCBI Taxonomy" id="2584121"/>
    <lineage>
        <taxon>Bacteria</taxon>
        <taxon>Bacillati</taxon>
        <taxon>Actinomycetota</taxon>
        <taxon>Actinomycetes</taxon>
        <taxon>Mycobacteriales</taxon>
        <taxon>Nocardiaceae</taxon>
        <taxon>Antrihabitans</taxon>
    </lineage>
</organism>
<dbReference type="Gene3D" id="3.30.470.20">
    <property type="entry name" value="ATP-grasp fold, B domain"/>
    <property type="match status" value="1"/>
</dbReference>
<evidence type="ECO:0000313" key="3">
    <source>
        <dbReference type="Proteomes" id="UP000535543"/>
    </source>
</evidence>
<gene>
    <name evidence="2" type="ORF">FGL95_20780</name>
</gene>
<keyword evidence="3" id="KW-1185">Reference proteome</keyword>
<dbReference type="AlphaFoldDB" id="A0A848KFA1"/>
<dbReference type="PANTHER" id="PTHR43615">
    <property type="entry name" value="PHOSPHOENOLPYRUVATE SYNTHASE-RELATED"/>
    <property type="match status" value="1"/>
</dbReference>
<evidence type="ECO:0000259" key="1">
    <source>
        <dbReference type="Pfam" id="PF01326"/>
    </source>
</evidence>
<dbReference type="InterPro" id="IPR051549">
    <property type="entry name" value="PEP_Utilizing_Enz"/>
</dbReference>
<evidence type="ECO:0000313" key="2">
    <source>
        <dbReference type="EMBL" id="NMN97475.1"/>
    </source>
</evidence>
<feature type="domain" description="Pyruvate phosphate dikinase AMP/ATP-binding" evidence="1">
    <location>
        <begin position="61"/>
        <end position="267"/>
    </location>
</feature>
<dbReference type="SUPFAM" id="SSF56059">
    <property type="entry name" value="Glutathione synthetase ATP-binding domain-like"/>
    <property type="match status" value="1"/>
</dbReference>
<dbReference type="RefSeq" id="WP_169590375.1">
    <property type="nucleotide sequence ID" value="NZ_VCQU01000007.1"/>
</dbReference>
<sequence length="267" mass="27375">MITPLAQAGDPAAFGGKAAGLAKAVHAGLPVPSGIALRYDVVDRIAVGDHAAFSQALAAAERLGPYVAVRSSAVGEDGADASFAGQHTTMLGVPTDAALEAAITAVHSSGRSPSASAYRSRLGVAGPVRMAVVLQQIVDAECAGVLFTRNPVTHADERVIEASYGFGEAVVGGMVVPDEYRLSRGGAVLSSRVGLKDIAIRPAATGGTIEVDIDADSAARLCLTPQRLAALDYLATRCEAAFAGALDIEWAFAESALYLLQCRSVTR</sequence>